<keyword evidence="2" id="KW-1185">Reference proteome</keyword>
<sequence length="162" mass="16685">MAAGCAKVLEVSDQCREMSILPVGPLPTTSTYPTGTTTTTNPTITRPANGTQSCGRGMPKCPTGYQCREKDPERVADYMFCFIETTYGSPSSNSTNAIGTPTPTPIITTPVVIPLGTGGGVCGGFAGVECPAGFVCEFEDTPDGTAVSDAQGICKADTITTK</sequence>
<dbReference type="Proteomes" id="UP000799291">
    <property type="component" value="Unassembled WGS sequence"/>
</dbReference>
<accession>A0A6G1J0U7</accession>
<gene>
    <name evidence="1" type="ORF">K458DRAFT_418219</name>
</gene>
<dbReference type="EMBL" id="MU005582">
    <property type="protein sequence ID" value="KAF2683915.1"/>
    <property type="molecule type" value="Genomic_DNA"/>
</dbReference>
<evidence type="ECO:0000313" key="2">
    <source>
        <dbReference type="Proteomes" id="UP000799291"/>
    </source>
</evidence>
<name>A0A6G1J0U7_9PLEO</name>
<reference evidence="1" key="1">
    <citation type="journal article" date="2020" name="Stud. Mycol.">
        <title>101 Dothideomycetes genomes: a test case for predicting lifestyles and emergence of pathogens.</title>
        <authorList>
            <person name="Haridas S."/>
            <person name="Albert R."/>
            <person name="Binder M."/>
            <person name="Bloem J."/>
            <person name="Labutti K."/>
            <person name="Salamov A."/>
            <person name="Andreopoulos B."/>
            <person name="Baker S."/>
            <person name="Barry K."/>
            <person name="Bills G."/>
            <person name="Bluhm B."/>
            <person name="Cannon C."/>
            <person name="Castanera R."/>
            <person name="Culley D."/>
            <person name="Daum C."/>
            <person name="Ezra D."/>
            <person name="Gonzalez J."/>
            <person name="Henrissat B."/>
            <person name="Kuo A."/>
            <person name="Liang C."/>
            <person name="Lipzen A."/>
            <person name="Lutzoni F."/>
            <person name="Magnuson J."/>
            <person name="Mondo S."/>
            <person name="Nolan M."/>
            <person name="Ohm R."/>
            <person name="Pangilinan J."/>
            <person name="Park H.-J."/>
            <person name="Ramirez L."/>
            <person name="Alfaro M."/>
            <person name="Sun H."/>
            <person name="Tritt A."/>
            <person name="Yoshinaga Y."/>
            <person name="Zwiers L.-H."/>
            <person name="Turgeon B."/>
            <person name="Goodwin S."/>
            <person name="Spatafora J."/>
            <person name="Crous P."/>
            <person name="Grigoriev I."/>
        </authorList>
    </citation>
    <scope>NUCLEOTIDE SEQUENCE</scope>
    <source>
        <strain evidence="1">CBS 122367</strain>
    </source>
</reference>
<dbReference type="AlphaFoldDB" id="A0A6G1J0U7"/>
<organism evidence="1 2">
    <name type="scientific">Lentithecium fluviatile CBS 122367</name>
    <dbReference type="NCBI Taxonomy" id="1168545"/>
    <lineage>
        <taxon>Eukaryota</taxon>
        <taxon>Fungi</taxon>
        <taxon>Dikarya</taxon>
        <taxon>Ascomycota</taxon>
        <taxon>Pezizomycotina</taxon>
        <taxon>Dothideomycetes</taxon>
        <taxon>Pleosporomycetidae</taxon>
        <taxon>Pleosporales</taxon>
        <taxon>Massarineae</taxon>
        <taxon>Lentitheciaceae</taxon>
        <taxon>Lentithecium</taxon>
    </lineage>
</organism>
<evidence type="ECO:0000313" key="1">
    <source>
        <dbReference type="EMBL" id="KAF2683915.1"/>
    </source>
</evidence>
<protein>
    <submittedName>
        <fullName evidence="1">Uncharacterized protein</fullName>
    </submittedName>
</protein>
<proteinExistence type="predicted"/>